<organism evidence="4 5">
    <name type="scientific">Rhodothermus marinus (strain ATCC 43812 / DSM 4252 / R-10)</name>
    <name type="common">Rhodothermus obamensis</name>
    <dbReference type="NCBI Taxonomy" id="518766"/>
    <lineage>
        <taxon>Bacteria</taxon>
        <taxon>Pseudomonadati</taxon>
        <taxon>Rhodothermota</taxon>
        <taxon>Rhodothermia</taxon>
        <taxon>Rhodothermales</taxon>
        <taxon>Rhodothermaceae</taxon>
        <taxon>Rhodothermus</taxon>
    </lineage>
</organism>
<feature type="binding site" evidence="2">
    <location>
        <begin position="194"/>
        <end position="197"/>
    </location>
    <ligand>
        <name>substrate</name>
    </ligand>
</feature>
<dbReference type="EMBL" id="CP001807">
    <property type="protein sequence ID" value="ACY48233.1"/>
    <property type="molecule type" value="Genomic_DNA"/>
</dbReference>
<sequence length="305" mass="32395">MPAARHRLPVAVATWDHGQMAVETAWRVLQQGGSLLDAVEEGIRVVEADPTVRTVGVGGYPDVTGRVTLDASIMQGTGRCGAVAFLEGFAHPISVARRVMEKTPHVFLVGEGARAFALAEGFEEAKLLTPESEQDWLRWKEQQGTPAPPPPNLENTNRIDADNHDTVGLLVADATGRLAGACSTSGAAFKMRGRVGDSPIIGAGLFVDDEVGAACATGWGEGVIRIAGSHLVVELMRQGDDPEIACRKAVMRYRARTGDDTLQVGFLALRRDGAIGAYSLQPGFTYAVMDAAQGVQLLQAPSLLR</sequence>
<dbReference type="AlphaFoldDB" id="D0MIC5"/>
<keyword evidence="4" id="KW-0378">Hydrolase</keyword>
<dbReference type="InterPro" id="IPR029055">
    <property type="entry name" value="Ntn_hydrolases_N"/>
</dbReference>
<evidence type="ECO:0000313" key="4">
    <source>
        <dbReference type="EMBL" id="ACY48233.1"/>
    </source>
</evidence>
<dbReference type="GO" id="GO:0005737">
    <property type="term" value="C:cytoplasm"/>
    <property type="evidence" value="ECO:0007669"/>
    <property type="project" value="TreeGrafter"/>
</dbReference>
<feature type="site" description="Cleavage; by autolysis" evidence="3">
    <location>
        <begin position="165"/>
        <end position="166"/>
    </location>
</feature>
<feature type="active site" description="Nucleophile" evidence="1">
    <location>
        <position position="166"/>
    </location>
</feature>
<dbReference type="eggNOG" id="COG1446">
    <property type="taxonomic scope" value="Bacteria"/>
</dbReference>
<proteinExistence type="predicted"/>
<dbReference type="PANTHER" id="PTHR10188">
    <property type="entry name" value="L-ASPARAGINASE"/>
    <property type="match status" value="1"/>
</dbReference>
<dbReference type="HOGENOM" id="CLU_021603_0_1_10"/>
<dbReference type="Gene3D" id="3.60.20.30">
    <property type="entry name" value="(Glycosyl)asparaginase"/>
    <property type="match status" value="1"/>
</dbReference>
<evidence type="ECO:0000313" key="5">
    <source>
        <dbReference type="Proteomes" id="UP000002221"/>
    </source>
</evidence>
<evidence type="ECO:0000256" key="1">
    <source>
        <dbReference type="PIRSR" id="PIRSR600246-1"/>
    </source>
</evidence>
<accession>D0MIC5</accession>
<dbReference type="GO" id="GO:0003948">
    <property type="term" value="F:N4-(beta-N-acetylglucosaminyl)-L-asparaginase activity"/>
    <property type="evidence" value="ECO:0007669"/>
    <property type="project" value="UniProtKB-EC"/>
</dbReference>
<dbReference type="KEGG" id="rmr:Rmar_1344"/>
<dbReference type="PANTHER" id="PTHR10188:SF6">
    <property type="entry name" value="N(4)-(BETA-N-ACETYLGLUCOSAMINYL)-L-ASPARAGINASE"/>
    <property type="match status" value="1"/>
</dbReference>
<dbReference type="EC" id="3.5.1.26" evidence="4"/>
<dbReference type="STRING" id="518766.Rmar_1344"/>
<dbReference type="SUPFAM" id="SSF56235">
    <property type="entry name" value="N-terminal nucleophile aminohydrolases (Ntn hydrolases)"/>
    <property type="match status" value="1"/>
</dbReference>
<dbReference type="Pfam" id="PF01112">
    <property type="entry name" value="Asparaginase_2"/>
    <property type="match status" value="1"/>
</dbReference>
<dbReference type="CDD" id="cd04513">
    <property type="entry name" value="Glycosylasparaginase"/>
    <property type="match status" value="1"/>
</dbReference>
<name>D0MIC5_RHOM4</name>
<protein>
    <submittedName>
        <fullName evidence="4">N(4)-(Beta-N-acetylglucosaminyl)-L-asparaginase</fullName>
        <ecNumber evidence="4">3.5.1.26</ecNumber>
    </submittedName>
</protein>
<dbReference type="Proteomes" id="UP000002221">
    <property type="component" value="Chromosome"/>
</dbReference>
<evidence type="ECO:0000256" key="3">
    <source>
        <dbReference type="PIRSR" id="PIRSR600246-3"/>
    </source>
</evidence>
<dbReference type="InterPro" id="IPR000246">
    <property type="entry name" value="Peptidase_T2"/>
</dbReference>
<dbReference type="MEROPS" id="T02.007"/>
<gene>
    <name evidence="4" type="ordered locus">Rmar_1344</name>
</gene>
<feature type="binding site" evidence="2">
    <location>
        <begin position="217"/>
        <end position="220"/>
    </location>
    <ligand>
        <name>substrate</name>
    </ligand>
</feature>
<keyword evidence="5" id="KW-1185">Reference proteome</keyword>
<evidence type="ECO:0000256" key="2">
    <source>
        <dbReference type="PIRSR" id="PIRSR600246-2"/>
    </source>
</evidence>
<dbReference type="FunFam" id="3.60.20.30:FF:000005">
    <property type="entry name" value="N(4)-(Beta-N-acetylglucosaminyl)-L-asparaginase"/>
    <property type="match status" value="1"/>
</dbReference>
<reference evidence="4 5" key="1">
    <citation type="journal article" date="2009" name="Stand. Genomic Sci.">
        <title>Complete genome sequence of Rhodothermus marinus type strain (R-10).</title>
        <authorList>
            <person name="Nolan M."/>
            <person name="Tindall B.J."/>
            <person name="Pomrenke H."/>
            <person name="Lapidus A."/>
            <person name="Copeland A."/>
            <person name="Glavina Del Rio T."/>
            <person name="Lucas S."/>
            <person name="Chen F."/>
            <person name="Tice H."/>
            <person name="Cheng J.F."/>
            <person name="Saunders E."/>
            <person name="Han C."/>
            <person name="Bruce D."/>
            <person name="Goodwin L."/>
            <person name="Chain P."/>
            <person name="Pitluck S."/>
            <person name="Ovchinikova G."/>
            <person name="Pati A."/>
            <person name="Ivanova N."/>
            <person name="Mavromatis K."/>
            <person name="Chen A."/>
            <person name="Palaniappan K."/>
            <person name="Land M."/>
            <person name="Hauser L."/>
            <person name="Chang Y.J."/>
            <person name="Jeffries C.D."/>
            <person name="Brettin T."/>
            <person name="Goker M."/>
            <person name="Bristow J."/>
            <person name="Eisen J.A."/>
            <person name="Markowitz V."/>
            <person name="Hugenholtz P."/>
            <person name="Kyrpides N.C."/>
            <person name="Klenk H.P."/>
            <person name="Detter J.C."/>
        </authorList>
    </citation>
    <scope>NUCLEOTIDE SEQUENCE [LARGE SCALE GENOMIC DNA]</scope>
    <source>
        <strain evidence="5">ATCC 43812 / DSM 4252 / R-10</strain>
    </source>
</reference>